<evidence type="ECO:0000313" key="2">
    <source>
        <dbReference type="Proteomes" id="UP000036681"/>
    </source>
</evidence>
<feature type="signal peptide" evidence="1">
    <location>
        <begin position="1"/>
        <end position="24"/>
    </location>
</feature>
<dbReference type="AlphaFoldDB" id="A0A0M3HQY9"/>
<reference evidence="3" key="1">
    <citation type="submission" date="2017-02" db="UniProtKB">
        <authorList>
            <consortium name="WormBaseParasite"/>
        </authorList>
    </citation>
    <scope>IDENTIFICATION</scope>
</reference>
<protein>
    <submittedName>
        <fullName evidence="3">Secreted protein</fullName>
    </submittedName>
</protein>
<accession>A0A0M3HQY9</accession>
<keyword evidence="2" id="KW-1185">Reference proteome</keyword>
<dbReference type="Proteomes" id="UP000036681">
    <property type="component" value="Unplaced"/>
</dbReference>
<feature type="chain" id="PRO_5005656313" evidence="1">
    <location>
        <begin position="25"/>
        <end position="81"/>
    </location>
</feature>
<evidence type="ECO:0000256" key="1">
    <source>
        <dbReference type="SAM" id="SignalP"/>
    </source>
</evidence>
<proteinExistence type="predicted"/>
<name>A0A0M3HQY9_ASCLU</name>
<evidence type="ECO:0000313" key="3">
    <source>
        <dbReference type="WBParaSite" id="ALUE_0000461201-mRNA-1"/>
    </source>
</evidence>
<sequence length="81" mass="8663">MQRALSACCFGFLLFYLFIVENKAMRLKRGEGSGEEVIHAEKVVNIFAVESNDGVNATDDGSGLLSELSEGAQDPVVALLA</sequence>
<dbReference type="WBParaSite" id="ALUE_0000461201-mRNA-1">
    <property type="protein sequence ID" value="ALUE_0000461201-mRNA-1"/>
    <property type="gene ID" value="ALUE_0000461201"/>
</dbReference>
<keyword evidence="1" id="KW-0732">Signal</keyword>
<organism evidence="2 3">
    <name type="scientific">Ascaris lumbricoides</name>
    <name type="common">Giant roundworm</name>
    <dbReference type="NCBI Taxonomy" id="6252"/>
    <lineage>
        <taxon>Eukaryota</taxon>
        <taxon>Metazoa</taxon>
        <taxon>Ecdysozoa</taxon>
        <taxon>Nematoda</taxon>
        <taxon>Chromadorea</taxon>
        <taxon>Rhabditida</taxon>
        <taxon>Spirurina</taxon>
        <taxon>Ascaridomorpha</taxon>
        <taxon>Ascaridoidea</taxon>
        <taxon>Ascarididae</taxon>
        <taxon>Ascaris</taxon>
    </lineage>
</organism>